<dbReference type="PANTHER" id="PTHR32196">
    <property type="entry name" value="ABC TRANSPORTER PERMEASE PROTEIN YPHD-RELATED-RELATED"/>
    <property type="match status" value="1"/>
</dbReference>
<feature type="transmembrane region" description="Helical" evidence="6">
    <location>
        <begin position="51"/>
        <end position="83"/>
    </location>
</feature>
<keyword evidence="3 6" id="KW-0812">Transmembrane</keyword>
<dbReference type="Pfam" id="PF02653">
    <property type="entry name" value="BPD_transp_2"/>
    <property type="match status" value="1"/>
</dbReference>
<evidence type="ECO:0000256" key="3">
    <source>
        <dbReference type="ARBA" id="ARBA00022692"/>
    </source>
</evidence>
<comment type="subcellular location">
    <subcellularLocation>
        <location evidence="1">Cell membrane</location>
        <topology evidence="1">Multi-pass membrane protein</topology>
    </subcellularLocation>
</comment>
<dbReference type="InterPro" id="IPR001851">
    <property type="entry name" value="ABC_transp_permease"/>
</dbReference>
<feature type="transmembrane region" description="Helical" evidence="6">
    <location>
        <begin position="308"/>
        <end position="325"/>
    </location>
</feature>
<evidence type="ECO:0000256" key="1">
    <source>
        <dbReference type="ARBA" id="ARBA00004651"/>
    </source>
</evidence>
<dbReference type="EMBL" id="CP001843">
    <property type="protein sequence ID" value="AEF84541.1"/>
    <property type="molecule type" value="Genomic_DNA"/>
</dbReference>
<feature type="transmembrane region" description="Helical" evidence="6">
    <location>
        <begin position="126"/>
        <end position="147"/>
    </location>
</feature>
<dbReference type="Proteomes" id="UP000009223">
    <property type="component" value="Chromosome"/>
</dbReference>
<evidence type="ECO:0000256" key="6">
    <source>
        <dbReference type="SAM" id="Phobius"/>
    </source>
</evidence>
<dbReference type="STRING" id="545694.TREPR_3581"/>
<reference evidence="7 8" key="2">
    <citation type="journal article" date="2011" name="ISME J.">
        <title>RNA-seq reveals cooperative metabolic interactions between two termite-gut spirochete species in co-culture.</title>
        <authorList>
            <person name="Rosenthal A.Z."/>
            <person name="Matson E.G."/>
            <person name="Eldar A."/>
            <person name="Leadbetter J.R."/>
        </authorList>
    </citation>
    <scope>NUCLEOTIDE SEQUENCE [LARGE SCALE GENOMIC DNA]</scope>
    <source>
        <strain evidence="8">ATCC BAA-887 / DSM 12427 / ZAS-2</strain>
    </source>
</reference>
<feature type="transmembrane region" description="Helical" evidence="6">
    <location>
        <begin position="89"/>
        <end position="114"/>
    </location>
</feature>
<protein>
    <submittedName>
        <fullName evidence="7">ABC transporter integral membrane protein</fullName>
    </submittedName>
</protein>
<name>F5YR36_TREPZ</name>
<evidence type="ECO:0000256" key="4">
    <source>
        <dbReference type="ARBA" id="ARBA00022989"/>
    </source>
</evidence>
<gene>
    <name evidence="7" type="ordered locus">TREPR_3581</name>
</gene>
<keyword evidence="4 6" id="KW-1133">Transmembrane helix</keyword>
<dbReference type="AlphaFoldDB" id="F5YR36"/>
<dbReference type="OrthoDB" id="5503441at2"/>
<dbReference type="GO" id="GO:0005886">
    <property type="term" value="C:plasma membrane"/>
    <property type="evidence" value="ECO:0007669"/>
    <property type="project" value="UniProtKB-SubCell"/>
</dbReference>
<dbReference type="RefSeq" id="WP_015706717.1">
    <property type="nucleotide sequence ID" value="NC_015578.1"/>
</dbReference>
<keyword evidence="5 6" id="KW-0472">Membrane</keyword>
<evidence type="ECO:0000256" key="5">
    <source>
        <dbReference type="ARBA" id="ARBA00023136"/>
    </source>
</evidence>
<accession>F5YR36</accession>
<dbReference type="KEGG" id="tpi:TREPR_3581"/>
<feature type="transmembrane region" description="Helical" evidence="6">
    <location>
        <begin position="15"/>
        <end position="39"/>
    </location>
</feature>
<evidence type="ECO:0000256" key="2">
    <source>
        <dbReference type="ARBA" id="ARBA00022475"/>
    </source>
</evidence>
<evidence type="ECO:0000313" key="8">
    <source>
        <dbReference type="Proteomes" id="UP000009223"/>
    </source>
</evidence>
<dbReference type="PANTHER" id="PTHR32196:SF15">
    <property type="entry name" value="SUGAR ABC TRANSPORTER PERMEASE PROTEIN"/>
    <property type="match status" value="1"/>
</dbReference>
<sequence>MKQNFKLQSFLADNAVVLIFVIITLGAIPISGLPLTSIVQEILTRIGRNCFLVFSLLLPIMAGMGINFGMVLGAMAGQIGLIFVVDWNIVGVTGLLFASLIAIPIAAILGWIAGQILNRARGREMVTGYVLGFFMDGFYQFIVLYLMGQPSIWTAKVLDRWTALIPIHSPTIILSRGYGIRNTLNLDAVRQSLDKFIPLKIGAISVPVANYIVIGLLCLFIIWFRKTKLGHDMRAVGQNQAVAHAAGIPVDRTRILAIVISTILASLGQIIFLQNMGNIATYNAHQQTGFFAAAAILVGGASVSKASIPNVFIGTMLLHLMYIVVPRAGTNLFGDAQIGEYFRDAFSYAIIALALVIHAWRKRANAEAARSSLRGGTEAVKE</sequence>
<keyword evidence="2" id="KW-1003">Cell membrane</keyword>
<dbReference type="HOGENOM" id="CLU_042763_1_0_12"/>
<feature type="transmembrane region" description="Helical" evidence="6">
    <location>
        <begin position="284"/>
        <end position="301"/>
    </location>
</feature>
<dbReference type="eggNOG" id="COG1172">
    <property type="taxonomic scope" value="Bacteria"/>
</dbReference>
<reference evidence="8" key="1">
    <citation type="submission" date="2009-12" db="EMBL/GenBank/DDBJ databases">
        <title>Complete sequence of Treponema primitia strain ZAS-2.</title>
        <authorList>
            <person name="Tetu S.G."/>
            <person name="Matson E."/>
            <person name="Ren Q."/>
            <person name="Seshadri R."/>
            <person name="Elbourne L."/>
            <person name="Hassan K.A."/>
            <person name="Durkin A."/>
            <person name="Radune D."/>
            <person name="Mohamoud Y."/>
            <person name="Shay R."/>
            <person name="Jin S."/>
            <person name="Zhang X."/>
            <person name="Lucey K."/>
            <person name="Ballor N.R."/>
            <person name="Ottesen E."/>
            <person name="Rosenthal R."/>
            <person name="Allen A."/>
            <person name="Leadbetter J.R."/>
            <person name="Paulsen I.T."/>
        </authorList>
    </citation>
    <scope>NUCLEOTIDE SEQUENCE [LARGE SCALE GENOMIC DNA]</scope>
    <source>
        <strain evidence="8">ATCC BAA-887 / DSM 12427 / ZAS-2</strain>
    </source>
</reference>
<feature type="transmembrane region" description="Helical" evidence="6">
    <location>
        <begin position="201"/>
        <end position="224"/>
    </location>
</feature>
<proteinExistence type="predicted"/>
<dbReference type="GO" id="GO:0022857">
    <property type="term" value="F:transmembrane transporter activity"/>
    <property type="evidence" value="ECO:0007669"/>
    <property type="project" value="InterPro"/>
</dbReference>
<evidence type="ECO:0000313" key="7">
    <source>
        <dbReference type="EMBL" id="AEF84541.1"/>
    </source>
</evidence>
<keyword evidence="8" id="KW-1185">Reference proteome</keyword>
<feature type="transmembrane region" description="Helical" evidence="6">
    <location>
        <begin position="345"/>
        <end position="361"/>
    </location>
</feature>
<feature type="transmembrane region" description="Helical" evidence="6">
    <location>
        <begin position="255"/>
        <end position="272"/>
    </location>
</feature>
<organism evidence="7 8">
    <name type="scientific">Treponema primitia (strain ATCC BAA-887 / DSM 12427 / ZAS-2)</name>
    <dbReference type="NCBI Taxonomy" id="545694"/>
    <lineage>
        <taxon>Bacteria</taxon>
        <taxon>Pseudomonadati</taxon>
        <taxon>Spirochaetota</taxon>
        <taxon>Spirochaetia</taxon>
        <taxon>Spirochaetales</taxon>
        <taxon>Treponemataceae</taxon>
        <taxon>Treponema</taxon>
    </lineage>
</organism>